<keyword evidence="2" id="KW-1185">Reference proteome</keyword>
<reference evidence="1" key="1">
    <citation type="submission" date="2021-01" db="EMBL/GenBank/DDBJ databases">
        <title>Complete genome sequence of Clostridiales bacterium R-7.</title>
        <authorList>
            <person name="Mahoney-Kurpe S.C."/>
            <person name="Palevich N."/>
            <person name="Koike S."/>
            <person name="Moon C.D."/>
            <person name="Attwood G.T."/>
        </authorList>
    </citation>
    <scope>NUCLEOTIDE SEQUENCE</scope>
    <source>
        <strain evidence="1">R-7</strain>
    </source>
</reference>
<dbReference type="EMBL" id="CP068393">
    <property type="protein sequence ID" value="QUC68476.1"/>
    <property type="molecule type" value="Genomic_DNA"/>
</dbReference>
<evidence type="ECO:0000313" key="2">
    <source>
        <dbReference type="Proteomes" id="UP000682782"/>
    </source>
</evidence>
<name>A0AC61N9A7_9FIRM</name>
<organism evidence="1 2">
    <name type="scientific">Aristaeella hokkaidonensis</name>
    <dbReference type="NCBI Taxonomy" id="3046382"/>
    <lineage>
        <taxon>Bacteria</taxon>
        <taxon>Bacillati</taxon>
        <taxon>Bacillota</taxon>
        <taxon>Clostridia</taxon>
        <taxon>Eubacteriales</taxon>
        <taxon>Aristaeellaceae</taxon>
        <taxon>Aristaeella</taxon>
    </lineage>
</organism>
<evidence type="ECO:0000313" key="1">
    <source>
        <dbReference type="EMBL" id="QUC68476.1"/>
    </source>
</evidence>
<protein>
    <submittedName>
        <fullName evidence="1">Sugar ABC transporter substrate-binding protein</fullName>
    </submittedName>
</protein>
<dbReference type="Proteomes" id="UP000682782">
    <property type="component" value="Chromosome"/>
</dbReference>
<gene>
    <name evidence="1" type="ORF">JYE49_07250</name>
</gene>
<sequence length="372" mass="39767">MKKIIALVLALSMVLGLVGTVHAEDKIKIGISIWSSTDTLGSEVKRLIDAAADALGVETQWVDQAHISEQVTASAETLAMADCDGMIICNSSSSEMGSVIKTCNDNEMYVAQFFRVIDPAAYPDEDAAAKASKYYVGAVHESEFDNGKQLVTILANKGCRKIGLEGWEPGDATFQGRWEGYKAGVEEWNAAHADDTIELLEPQYGRTTTDTGRQTAEAIIDANPDIDALIVAGGGGDTLLGAIAGIEAKGLTGKIAVVSTDFLPDLDAKLESGAMAAESGGHYADPFFAFLMVYNAIKGNYPTTEDGYYEMIFPYMFVDSPESYAAYAQYFTGSELPYTADEIKALAEMSYDDLAAACAALSVEDVVARHAK</sequence>
<proteinExistence type="predicted"/>
<accession>A0AC61N9A7</accession>